<evidence type="ECO:0000256" key="1">
    <source>
        <dbReference type="ARBA" id="ARBA00004496"/>
    </source>
</evidence>
<dbReference type="GO" id="GO:0005737">
    <property type="term" value="C:cytoplasm"/>
    <property type="evidence" value="ECO:0007669"/>
    <property type="project" value="UniProtKB-SubCell"/>
</dbReference>
<dbReference type="RefSeq" id="WP_142897518.1">
    <property type="nucleotide sequence ID" value="NZ_ML660056.1"/>
</dbReference>
<comment type="caution">
    <text evidence="8">The sequence shown here is derived from an EMBL/GenBank/DDBJ whole genome shotgun (WGS) entry which is preliminary data.</text>
</comment>
<dbReference type="PANTHER" id="PTHR11579">
    <property type="entry name" value="PROTEIN-L-ISOASPARTATE O-METHYLTRANSFERASE"/>
    <property type="match status" value="1"/>
</dbReference>
<evidence type="ECO:0000256" key="7">
    <source>
        <dbReference type="HAMAP-Rule" id="MF_00090"/>
    </source>
</evidence>
<protein>
    <recommendedName>
        <fullName evidence="7">Protein-L-isoaspartate O-methyltransferase</fullName>
        <ecNumber evidence="7">2.1.1.77</ecNumber>
    </recommendedName>
    <alternativeName>
        <fullName evidence="7">L-isoaspartyl protein carboxyl methyltransferase</fullName>
    </alternativeName>
    <alternativeName>
        <fullName evidence="7">Protein L-isoaspartyl methyltransferase</fullName>
    </alternativeName>
    <alternativeName>
        <fullName evidence="7">Protein-beta-aspartate methyltransferase</fullName>
        <shortName evidence="7">PIMT</shortName>
    </alternativeName>
</protein>
<dbReference type="SUPFAM" id="SSF53335">
    <property type="entry name" value="S-adenosyl-L-methionine-dependent methyltransferases"/>
    <property type="match status" value="1"/>
</dbReference>
<evidence type="ECO:0000256" key="6">
    <source>
        <dbReference type="ARBA" id="ARBA00022691"/>
    </source>
</evidence>
<dbReference type="GO" id="GO:0032259">
    <property type="term" value="P:methylation"/>
    <property type="evidence" value="ECO:0007669"/>
    <property type="project" value="UniProtKB-KW"/>
</dbReference>
<dbReference type="CDD" id="cd02440">
    <property type="entry name" value="AdoMet_MTases"/>
    <property type="match status" value="1"/>
</dbReference>
<dbReference type="InterPro" id="IPR029063">
    <property type="entry name" value="SAM-dependent_MTases_sf"/>
</dbReference>
<dbReference type="NCBIfam" id="TIGR00080">
    <property type="entry name" value="pimt"/>
    <property type="match status" value="1"/>
</dbReference>
<dbReference type="PROSITE" id="PS01279">
    <property type="entry name" value="PCMT"/>
    <property type="match status" value="1"/>
</dbReference>
<comment type="catalytic activity">
    <reaction evidence="7">
        <text>[protein]-L-isoaspartate + S-adenosyl-L-methionine = [protein]-L-isoaspartate alpha-methyl ester + S-adenosyl-L-homocysteine</text>
        <dbReference type="Rhea" id="RHEA:12705"/>
        <dbReference type="Rhea" id="RHEA-COMP:12143"/>
        <dbReference type="Rhea" id="RHEA-COMP:12144"/>
        <dbReference type="ChEBI" id="CHEBI:57856"/>
        <dbReference type="ChEBI" id="CHEBI:59789"/>
        <dbReference type="ChEBI" id="CHEBI:90596"/>
        <dbReference type="ChEBI" id="CHEBI:90598"/>
        <dbReference type="EC" id="2.1.1.77"/>
    </reaction>
</comment>
<gene>
    <name evidence="7" type="primary">pcm</name>
    <name evidence="8" type="ORF">FKG95_16730</name>
</gene>
<dbReference type="EC" id="2.1.1.77" evidence="7"/>
<keyword evidence="6 7" id="KW-0949">S-adenosyl-L-methionine</keyword>
<evidence type="ECO:0000256" key="5">
    <source>
        <dbReference type="ARBA" id="ARBA00022679"/>
    </source>
</evidence>
<dbReference type="Gene3D" id="3.40.50.150">
    <property type="entry name" value="Vaccinia Virus protein VP39"/>
    <property type="match status" value="1"/>
</dbReference>
<dbReference type="GO" id="GO:0004719">
    <property type="term" value="F:protein-L-isoaspartate (D-aspartate) O-methyltransferase activity"/>
    <property type="evidence" value="ECO:0007669"/>
    <property type="project" value="UniProtKB-UniRule"/>
</dbReference>
<comment type="similarity">
    <text evidence="2 7">Belongs to the methyltransferase superfamily. L-isoaspartyl/D-aspartyl protein methyltransferase family.</text>
</comment>
<keyword evidence="5 7" id="KW-0808">Transferase</keyword>
<keyword evidence="9" id="KW-1185">Reference proteome</keyword>
<dbReference type="FunFam" id="3.40.50.150:FF:000010">
    <property type="entry name" value="Protein-L-isoaspartate O-methyltransferase"/>
    <property type="match status" value="1"/>
</dbReference>
<dbReference type="GO" id="GO:0030091">
    <property type="term" value="P:protein repair"/>
    <property type="evidence" value="ECO:0007669"/>
    <property type="project" value="UniProtKB-UniRule"/>
</dbReference>
<dbReference type="Pfam" id="PF01135">
    <property type="entry name" value="PCMT"/>
    <property type="match status" value="1"/>
</dbReference>
<dbReference type="PANTHER" id="PTHR11579:SF0">
    <property type="entry name" value="PROTEIN-L-ISOASPARTATE(D-ASPARTATE) O-METHYLTRANSFERASE"/>
    <property type="match status" value="1"/>
</dbReference>
<comment type="function">
    <text evidence="7">Catalyzes the methyl esterification of L-isoaspartyl residues in peptides and proteins that result from spontaneous decomposition of normal L-aspartyl and L-asparaginyl residues. It plays a role in the repair and/or degradation of damaged proteins.</text>
</comment>
<dbReference type="Proteomes" id="UP000315252">
    <property type="component" value="Unassembled WGS sequence"/>
</dbReference>
<evidence type="ECO:0000256" key="2">
    <source>
        <dbReference type="ARBA" id="ARBA00005369"/>
    </source>
</evidence>
<dbReference type="NCBIfam" id="NF001453">
    <property type="entry name" value="PRK00312.1"/>
    <property type="match status" value="1"/>
</dbReference>
<accession>A0A545TPZ3</accession>
<keyword evidence="4 7" id="KW-0489">Methyltransferase</keyword>
<evidence type="ECO:0000313" key="8">
    <source>
        <dbReference type="EMBL" id="TQV79294.1"/>
    </source>
</evidence>
<dbReference type="HAMAP" id="MF_00090">
    <property type="entry name" value="PIMT"/>
    <property type="match status" value="1"/>
</dbReference>
<keyword evidence="3 7" id="KW-0963">Cytoplasm</keyword>
<proteinExistence type="inferred from homology"/>
<name>A0A545TPZ3_9PROT</name>
<evidence type="ECO:0000256" key="4">
    <source>
        <dbReference type="ARBA" id="ARBA00022603"/>
    </source>
</evidence>
<dbReference type="AlphaFoldDB" id="A0A545TPZ3"/>
<dbReference type="OrthoDB" id="9810066at2"/>
<comment type="subcellular location">
    <subcellularLocation>
        <location evidence="1 7">Cytoplasm</location>
    </subcellularLocation>
</comment>
<organism evidence="8 9">
    <name type="scientific">Denitrobaculum tricleocarpae</name>
    <dbReference type="NCBI Taxonomy" id="2591009"/>
    <lineage>
        <taxon>Bacteria</taxon>
        <taxon>Pseudomonadati</taxon>
        <taxon>Pseudomonadota</taxon>
        <taxon>Alphaproteobacteria</taxon>
        <taxon>Rhodospirillales</taxon>
        <taxon>Rhodospirillaceae</taxon>
        <taxon>Denitrobaculum</taxon>
    </lineage>
</organism>
<feature type="active site" evidence="7">
    <location>
        <position position="60"/>
    </location>
</feature>
<reference evidence="8 9" key="1">
    <citation type="submission" date="2019-06" db="EMBL/GenBank/DDBJ databases">
        <title>Whole genome sequence for Rhodospirillaceae sp. R148.</title>
        <authorList>
            <person name="Wang G."/>
        </authorList>
    </citation>
    <scope>NUCLEOTIDE SEQUENCE [LARGE SCALE GENOMIC DNA]</scope>
    <source>
        <strain evidence="8 9">R148</strain>
    </source>
</reference>
<dbReference type="EMBL" id="VHSH01000005">
    <property type="protein sequence ID" value="TQV79294.1"/>
    <property type="molecule type" value="Genomic_DNA"/>
</dbReference>
<evidence type="ECO:0000313" key="9">
    <source>
        <dbReference type="Proteomes" id="UP000315252"/>
    </source>
</evidence>
<sequence length="225" mass="24951">MTIAARKIRLIMELRRGGIADTHVLSAIERIPREDFVPPPFQHQSYDNRTLPIGNGQTLSQPQVVALMTQALQVTRRMKVLEIGTGSGYQAAILSRLCRRLYTIERYRELMRNAESRFSALRLHNITTHIGDGSRGWPAQAPFERIIVTAAADSIPGALVDQLAMDGLLILPISRSSRTQELVRLKRTEDGVFEESLGDVKFVPLIEGQLPEAAAEPQKAAQSGT</sequence>
<dbReference type="InterPro" id="IPR000682">
    <property type="entry name" value="PCMT"/>
</dbReference>
<evidence type="ECO:0000256" key="3">
    <source>
        <dbReference type="ARBA" id="ARBA00022490"/>
    </source>
</evidence>